<dbReference type="EMBL" id="SNRY01008191">
    <property type="protein sequence ID" value="KAA6308988.1"/>
    <property type="molecule type" value="Genomic_DNA"/>
</dbReference>
<accession>A0A5J4PJG9</accession>
<protein>
    <submittedName>
        <fullName evidence="1">Uncharacterized protein</fullName>
    </submittedName>
</protein>
<reference evidence="1" key="1">
    <citation type="submission" date="2019-03" db="EMBL/GenBank/DDBJ databases">
        <title>Single cell metagenomics reveals metabolic interactions within the superorganism composed of flagellate Streblomastix strix and complex community of Bacteroidetes bacteria on its surface.</title>
        <authorList>
            <person name="Treitli S.C."/>
            <person name="Kolisko M."/>
            <person name="Husnik F."/>
            <person name="Keeling P."/>
            <person name="Hampl V."/>
        </authorList>
    </citation>
    <scope>NUCLEOTIDE SEQUENCE</scope>
    <source>
        <strain evidence="1">STM</strain>
    </source>
</reference>
<dbReference type="AlphaFoldDB" id="A0A5J4PJG9"/>
<evidence type="ECO:0000313" key="1">
    <source>
        <dbReference type="EMBL" id="KAA6308988.1"/>
    </source>
</evidence>
<gene>
    <name evidence="1" type="ORF">EZS27_039441</name>
</gene>
<name>A0A5J4PJG9_9ZZZZ</name>
<sequence length="39" mass="4657">KLVYVFLSNRVYPNEWVNKLSTLDIRERIQTAIYQSLVS</sequence>
<feature type="non-terminal residue" evidence="1">
    <location>
        <position position="1"/>
    </location>
</feature>
<organism evidence="1">
    <name type="scientific">termite gut metagenome</name>
    <dbReference type="NCBI Taxonomy" id="433724"/>
    <lineage>
        <taxon>unclassified sequences</taxon>
        <taxon>metagenomes</taxon>
        <taxon>organismal metagenomes</taxon>
    </lineage>
</organism>
<proteinExistence type="predicted"/>
<comment type="caution">
    <text evidence="1">The sequence shown here is derived from an EMBL/GenBank/DDBJ whole genome shotgun (WGS) entry which is preliminary data.</text>
</comment>